<dbReference type="AlphaFoldDB" id="A0A834IVG7"/>
<keyword evidence="2" id="KW-1185">Reference proteome</keyword>
<protein>
    <submittedName>
        <fullName evidence="1">Uncharacterized protein</fullName>
    </submittedName>
</protein>
<evidence type="ECO:0000313" key="2">
    <source>
        <dbReference type="Proteomes" id="UP000625711"/>
    </source>
</evidence>
<dbReference type="Proteomes" id="UP000625711">
    <property type="component" value="Unassembled WGS sequence"/>
</dbReference>
<sequence length="94" mass="9687">METQGAASDSCCKKSAATCGCANCLCNSSNKCKSGDSCCCKEGKCCSAGNCCSDKKSACCKDDKCCDSGSKCCEVTKTESHHGHETEDACCAKH</sequence>
<organism evidence="1 2">
    <name type="scientific">Rhynchophorus ferrugineus</name>
    <name type="common">Red palm weevil</name>
    <name type="synonym">Curculio ferrugineus</name>
    <dbReference type="NCBI Taxonomy" id="354439"/>
    <lineage>
        <taxon>Eukaryota</taxon>
        <taxon>Metazoa</taxon>
        <taxon>Ecdysozoa</taxon>
        <taxon>Arthropoda</taxon>
        <taxon>Hexapoda</taxon>
        <taxon>Insecta</taxon>
        <taxon>Pterygota</taxon>
        <taxon>Neoptera</taxon>
        <taxon>Endopterygota</taxon>
        <taxon>Coleoptera</taxon>
        <taxon>Polyphaga</taxon>
        <taxon>Cucujiformia</taxon>
        <taxon>Curculionidae</taxon>
        <taxon>Dryophthorinae</taxon>
        <taxon>Rhynchophorus</taxon>
    </lineage>
</organism>
<gene>
    <name evidence="1" type="ORF">GWI33_021847</name>
</gene>
<name>A0A834IVG7_RHYFE</name>
<comment type="caution">
    <text evidence="1">The sequence shown here is derived from an EMBL/GenBank/DDBJ whole genome shotgun (WGS) entry which is preliminary data.</text>
</comment>
<proteinExistence type="predicted"/>
<evidence type="ECO:0000313" key="1">
    <source>
        <dbReference type="EMBL" id="KAF7284663.1"/>
    </source>
</evidence>
<dbReference type="EMBL" id="JAACXV010000073">
    <property type="protein sequence ID" value="KAF7284663.1"/>
    <property type="molecule type" value="Genomic_DNA"/>
</dbReference>
<accession>A0A834IVG7</accession>
<reference evidence="1" key="1">
    <citation type="submission" date="2020-08" db="EMBL/GenBank/DDBJ databases">
        <title>Genome sequencing and assembly of the red palm weevil Rhynchophorus ferrugineus.</title>
        <authorList>
            <person name="Dias G.B."/>
            <person name="Bergman C.M."/>
            <person name="Manee M."/>
        </authorList>
    </citation>
    <scope>NUCLEOTIDE SEQUENCE</scope>
    <source>
        <strain evidence="1">AA-2017</strain>
        <tissue evidence="1">Whole larva</tissue>
    </source>
</reference>